<dbReference type="Gramene" id="AET5Gv20676500.26">
    <property type="protein sequence ID" value="AET5Gv20676500.26"/>
    <property type="gene ID" value="AET5Gv20676500"/>
</dbReference>
<dbReference type="EnsemblPlants" id="AET5Gv20676500.26">
    <property type="protein sequence ID" value="AET5Gv20676500.26"/>
    <property type="gene ID" value="AET5Gv20676500"/>
</dbReference>
<evidence type="ECO:0000313" key="2">
    <source>
        <dbReference type="Proteomes" id="UP000015105"/>
    </source>
</evidence>
<sequence>MSCRPVTLRRYEEIQPRPYMHYPRDIYGDLDSLGYPKQSTTTIREGLILVNTFEETFGEVYDSGKGVWSRLGKTISNHFHQVVVSLAAFIGNQSQSDVLYTSPHFNLAINYNCGIYAGETRIFACTGLFIDWNGCTTILTSASLIRDPNDGNKIAENLKIEVNIPNEGCKEGILQHCNLHYNVALVDVEKFRPLCSSKILEEQWDPRILEDPNVVAVGRCFKSGVLMATHGKRTDWSGMLDCRDLRYSSCTITKAGIGGPLFDFKGRFVGMNFYDKKIGTPFVFKDHICRLLAQFEGKSTVDEVGSDDKPIRWPVPKPCWRHPHDELDDLRPPGYGEKSDRFGFTYVRGVRVDYH</sequence>
<reference evidence="1" key="3">
    <citation type="journal article" date="2017" name="Nature">
        <title>Genome sequence of the progenitor of the wheat D genome Aegilops tauschii.</title>
        <authorList>
            <person name="Luo M.C."/>
            <person name="Gu Y.Q."/>
            <person name="Puiu D."/>
            <person name="Wang H."/>
            <person name="Twardziok S.O."/>
            <person name="Deal K.R."/>
            <person name="Huo N."/>
            <person name="Zhu T."/>
            <person name="Wang L."/>
            <person name="Wang Y."/>
            <person name="McGuire P.E."/>
            <person name="Liu S."/>
            <person name="Long H."/>
            <person name="Ramasamy R.K."/>
            <person name="Rodriguez J.C."/>
            <person name="Van S.L."/>
            <person name="Yuan L."/>
            <person name="Wang Z."/>
            <person name="Xia Z."/>
            <person name="Xiao L."/>
            <person name="Anderson O.D."/>
            <person name="Ouyang S."/>
            <person name="Liang Y."/>
            <person name="Zimin A.V."/>
            <person name="Pertea G."/>
            <person name="Qi P."/>
            <person name="Bennetzen J.L."/>
            <person name="Dai X."/>
            <person name="Dawson M.W."/>
            <person name="Muller H.G."/>
            <person name="Kugler K."/>
            <person name="Rivarola-Duarte L."/>
            <person name="Spannagl M."/>
            <person name="Mayer K.F.X."/>
            <person name="Lu F.H."/>
            <person name="Bevan M.W."/>
            <person name="Leroy P."/>
            <person name="Li P."/>
            <person name="You F.M."/>
            <person name="Sun Q."/>
            <person name="Liu Z."/>
            <person name="Lyons E."/>
            <person name="Wicker T."/>
            <person name="Salzberg S.L."/>
            <person name="Devos K.M."/>
            <person name="Dvorak J."/>
        </authorList>
    </citation>
    <scope>NUCLEOTIDE SEQUENCE [LARGE SCALE GENOMIC DNA]</scope>
    <source>
        <strain evidence="1">cv. AL8/78</strain>
    </source>
</reference>
<protein>
    <submittedName>
        <fullName evidence="1">Uncharacterized protein</fullName>
    </submittedName>
</protein>
<reference evidence="1" key="4">
    <citation type="submission" date="2019-03" db="UniProtKB">
        <authorList>
            <consortium name="EnsemblPlants"/>
        </authorList>
    </citation>
    <scope>IDENTIFICATION</scope>
</reference>
<dbReference type="PANTHER" id="PTHR18868:SF49">
    <property type="entry name" value="OS11G0147200 PROTEIN"/>
    <property type="match status" value="1"/>
</dbReference>
<reference evidence="2" key="2">
    <citation type="journal article" date="2017" name="Nat. Plants">
        <title>The Aegilops tauschii genome reveals multiple impacts of transposons.</title>
        <authorList>
            <person name="Zhao G."/>
            <person name="Zou C."/>
            <person name="Li K."/>
            <person name="Wang K."/>
            <person name="Li T."/>
            <person name="Gao L."/>
            <person name="Zhang X."/>
            <person name="Wang H."/>
            <person name="Yang Z."/>
            <person name="Liu X."/>
            <person name="Jiang W."/>
            <person name="Mao L."/>
            <person name="Kong X."/>
            <person name="Jiao Y."/>
            <person name="Jia J."/>
        </authorList>
    </citation>
    <scope>NUCLEOTIDE SEQUENCE [LARGE SCALE GENOMIC DNA]</scope>
    <source>
        <strain evidence="2">cv. AL8/78</strain>
    </source>
</reference>
<dbReference type="SUPFAM" id="SSF50494">
    <property type="entry name" value="Trypsin-like serine proteases"/>
    <property type="match status" value="1"/>
</dbReference>
<name>A0A453L8U0_AEGTS</name>
<keyword evidence="2" id="KW-1185">Reference proteome</keyword>
<accession>A0A453L8U0</accession>
<dbReference type="Pfam" id="PF13365">
    <property type="entry name" value="Trypsin_2"/>
    <property type="match status" value="1"/>
</dbReference>
<reference evidence="2" key="1">
    <citation type="journal article" date="2014" name="Science">
        <title>Ancient hybridizations among the ancestral genomes of bread wheat.</title>
        <authorList>
            <consortium name="International Wheat Genome Sequencing Consortium,"/>
            <person name="Marcussen T."/>
            <person name="Sandve S.R."/>
            <person name="Heier L."/>
            <person name="Spannagl M."/>
            <person name="Pfeifer M."/>
            <person name="Jakobsen K.S."/>
            <person name="Wulff B.B."/>
            <person name="Steuernagel B."/>
            <person name="Mayer K.F."/>
            <person name="Olsen O.A."/>
        </authorList>
    </citation>
    <scope>NUCLEOTIDE SEQUENCE [LARGE SCALE GENOMIC DNA]</scope>
    <source>
        <strain evidence="2">cv. AL8/78</strain>
    </source>
</reference>
<proteinExistence type="predicted"/>
<reference evidence="1" key="5">
    <citation type="journal article" date="2021" name="G3 (Bethesda)">
        <title>Aegilops tauschii genome assembly Aet v5.0 features greater sequence contiguity and improved annotation.</title>
        <authorList>
            <person name="Wang L."/>
            <person name="Zhu T."/>
            <person name="Rodriguez J.C."/>
            <person name="Deal K.R."/>
            <person name="Dubcovsky J."/>
            <person name="McGuire P.E."/>
            <person name="Lux T."/>
            <person name="Spannagl M."/>
            <person name="Mayer K.F.X."/>
            <person name="Baldrich P."/>
            <person name="Meyers B.C."/>
            <person name="Huo N."/>
            <person name="Gu Y.Q."/>
            <person name="Zhou H."/>
            <person name="Devos K.M."/>
            <person name="Bennetzen J.L."/>
            <person name="Unver T."/>
            <person name="Budak H."/>
            <person name="Gulick P.J."/>
            <person name="Galiba G."/>
            <person name="Kalapos B."/>
            <person name="Nelson D.R."/>
            <person name="Li P."/>
            <person name="You F.M."/>
            <person name="Luo M.C."/>
            <person name="Dvorak J."/>
        </authorList>
    </citation>
    <scope>NUCLEOTIDE SEQUENCE [LARGE SCALE GENOMIC DNA]</scope>
    <source>
        <strain evidence="1">cv. AL8/78</strain>
    </source>
</reference>
<dbReference type="InterPro" id="IPR009003">
    <property type="entry name" value="Peptidase_S1_PA"/>
</dbReference>
<dbReference type="Proteomes" id="UP000015105">
    <property type="component" value="Chromosome 5D"/>
</dbReference>
<organism evidence="1 2">
    <name type="scientific">Aegilops tauschii subsp. strangulata</name>
    <name type="common">Goatgrass</name>
    <dbReference type="NCBI Taxonomy" id="200361"/>
    <lineage>
        <taxon>Eukaryota</taxon>
        <taxon>Viridiplantae</taxon>
        <taxon>Streptophyta</taxon>
        <taxon>Embryophyta</taxon>
        <taxon>Tracheophyta</taxon>
        <taxon>Spermatophyta</taxon>
        <taxon>Magnoliopsida</taxon>
        <taxon>Liliopsida</taxon>
        <taxon>Poales</taxon>
        <taxon>Poaceae</taxon>
        <taxon>BOP clade</taxon>
        <taxon>Pooideae</taxon>
        <taxon>Triticodae</taxon>
        <taxon>Triticeae</taxon>
        <taxon>Triticinae</taxon>
        <taxon>Aegilops</taxon>
    </lineage>
</organism>
<dbReference type="PANTHER" id="PTHR18868">
    <property type="entry name" value="OS07G0665300 PROTEIN-RELATED"/>
    <property type="match status" value="1"/>
</dbReference>
<evidence type="ECO:0000313" key="1">
    <source>
        <dbReference type="EnsemblPlants" id="AET5Gv20676500.26"/>
    </source>
</evidence>
<dbReference type="AlphaFoldDB" id="A0A453L8U0"/>